<dbReference type="InterPro" id="IPR036737">
    <property type="entry name" value="OmpA-like_sf"/>
</dbReference>
<evidence type="ECO:0000256" key="1">
    <source>
        <dbReference type="ARBA" id="ARBA00004571"/>
    </source>
</evidence>
<dbReference type="InterPro" id="IPR006665">
    <property type="entry name" value="OmpA-like"/>
</dbReference>
<feature type="chain" id="PRO_5012429176" description="OmpA-like domain-containing protein" evidence="12">
    <location>
        <begin position="20"/>
        <end position="513"/>
    </location>
</feature>
<evidence type="ECO:0000256" key="7">
    <source>
        <dbReference type="ARBA" id="ARBA00023114"/>
    </source>
</evidence>
<keyword evidence="3" id="KW-1134">Transmembrane beta strand</keyword>
<keyword evidence="9" id="KW-0998">Cell outer membrane</keyword>
<keyword evidence="6" id="KW-0406">Ion transport</keyword>
<evidence type="ECO:0000313" key="15">
    <source>
        <dbReference type="Proteomes" id="UP000223913"/>
    </source>
</evidence>
<dbReference type="AlphaFoldDB" id="A0A2D0N4V3"/>
<dbReference type="GO" id="GO:0009279">
    <property type="term" value="C:cell outer membrane"/>
    <property type="evidence" value="ECO:0007669"/>
    <property type="project" value="UniProtKB-SubCell"/>
</dbReference>
<dbReference type="GO" id="GO:0007155">
    <property type="term" value="P:cell adhesion"/>
    <property type="evidence" value="ECO:0007669"/>
    <property type="project" value="InterPro"/>
</dbReference>
<dbReference type="Gene3D" id="2.40.160.20">
    <property type="match status" value="1"/>
</dbReference>
<gene>
    <name evidence="14" type="ORF">CRP01_27365</name>
</gene>
<dbReference type="OrthoDB" id="1522982at2"/>
<protein>
    <recommendedName>
        <fullName evidence="13">OmpA-like domain-containing protein</fullName>
    </recommendedName>
</protein>
<dbReference type="PANTHER" id="PTHR30329">
    <property type="entry name" value="STATOR ELEMENT OF FLAGELLAR MOTOR COMPLEX"/>
    <property type="match status" value="1"/>
</dbReference>
<dbReference type="Proteomes" id="UP000223913">
    <property type="component" value="Unassembled WGS sequence"/>
</dbReference>
<comment type="subcellular location">
    <subcellularLocation>
        <location evidence="1">Cell outer membrane</location>
        <topology evidence="1">Multi-pass membrane protein</topology>
    </subcellularLocation>
</comment>
<dbReference type="CDD" id="cd07185">
    <property type="entry name" value="OmpA_C-like"/>
    <property type="match status" value="1"/>
</dbReference>
<keyword evidence="4" id="KW-0812">Transmembrane</keyword>
<evidence type="ECO:0000256" key="8">
    <source>
        <dbReference type="ARBA" id="ARBA00023136"/>
    </source>
</evidence>
<dbReference type="PRINTS" id="PR01021">
    <property type="entry name" value="OMPADOMAIN"/>
</dbReference>
<evidence type="ECO:0000256" key="2">
    <source>
        <dbReference type="ARBA" id="ARBA00022448"/>
    </source>
</evidence>
<name>A0A2D0N4V3_FLAN2</name>
<dbReference type="PROSITE" id="PS51123">
    <property type="entry name" value="OMPA_2"/>
    <property type="match status" value="1"/>
</dbReference>
<evidence type="ECO:0000256" key="4">
    <source>
        <dbReference type="ARBA" id="ARBA00022692"/>
    </source>
</evidence>
<evidence type="ECO:0000259" key="13">
    <source>
        <dbReference type="PROSITE" id="PS51123"/>
    </source>
</evidence>
<feature type="signal peptide" evidence="12">
    <location>
        <begin position="1"/>
        <end position="19"/>
    </location>
</feature>
<dbReference type="InterPro" id="IPR011250">
    <property type="entry name" value="OMP/PagP_B-barrel"/>
</dbReference>
<keyword evidence="7" id="KW-0626">Porin</keyword>
<dbReference type="Gene3D" id="3.30.1330.60">
    <property type="entry name" value="OmpA-like domain"/>
    <property type="match status" value="1"/>
</dbReference>
<evidence type="ECO:0000256" key="9">
    <source>
        <dbReference type="ARBA" id="ARBA00023237"/>
    </source>
</evidence>
<dbReference type="RefSeq" id="WP_099153242.1">
    <property type="nucleotide sequence ID" value="NZ_PDUD01000032.1"/>
</dbReference>
<evidence type="ECO:0000256" key="5">
    <source>
        <dbReference type="ARBA" id="ARBA00022729"/>
    </source>
</evidence>
<dbReference type="InterPro" id="IPR028974">
    <property type="entry name" value="TSP_type-3_rpt"/>
</dbReference>
<proteinExistence type="predicted"/>
<dbReference type="SUPFAM" id="SSF103647">
    <property type="entry name" value="TSP type-3 repeat"/>
    <property type="match status" value="1"/>
</dbReference>
<organism evidence="14 15">
    <name type="scientific">Flavilitoribacter nigricans (strain ATCC 23147 / DSM 23189 / NBRC 102662 / NCIMB 1420 / SS-2)</name>
    <name type="common">Lewinella nigricans</name>
    <dbReference type="NCBI Taxonomy" id="1122177"/>
    <lineage>
        <taxon>Bacteria</taxon>
        <taxon>Pseudomonadati</taxon>
        <taxon>Bacteroidota</taxon>
        <taxon>Saprospiria</taxon>
        <taxon>Saprospirales</taxon>
        <taxon>Lewinellaceae</taxon>
        <taxon>Flavilitoribacter</taxon>
    </lineage>
</organism>
<dbReference type="Pfam" id="PF00691">
    <property type="entry name" value="OmpA"/>
    <property type="match status" value="1"/>
</dbReference>
<dbReference type="Pfam" id="PF19573">
    <property type="entry name" value="DUF6089"/>
    <property type="match status" value="1"/>
</dbReference>
<feature type="region of interest" description="Disordered" evidence="11">
    <location>
        <begin position="326"/>
        <end position="347"/>
    </location>
</feature>
<dbReference type="SUPFAM" id="SSF103088">
    <property type="entry name" value="OmpA-like"/>
    <property type="match status" value="1"/>
</dbReference>
<dbReference type="InterPro" id="IPR006664">
    <property type="entry name" value="OMP_bac"/>
</dbReference>
<dbReference type="PRINTS" id="PR01023">
    <property type="entry name" value="NAFLGMOTY"/>
</dbReference>
<accession>A0A2D0N4V3</accession>
<sequence>MRKISTLICMLLFTLTAHAQTTFWEGGLLLGGAAMGGDLVDAKFGSMNDLNFAYGLMARRYFHPNLAIRGNLLRSRLTGNDDRYERLAERGFRTQTPLTELSMDLEFDLFGHRRGNPELTSGPISPYFLVGVGMAFTNPKTNYGSLDGDALQDQNAEVSGTRFVLPVGLGLRIDMGTNWAAAVEVSPRATFSDYLDGVSLSGNPDKNDWYGIGSVQLWYKLTVADRDRDGIADADDACPDIAGTELAMGCPDRDNDSVPDERDTCPDIPGSVALAGCPDSDNDGVTDFDDECPTQAGLISMNGCPDSDGDGIANGKDECPLEAGVAENGGCPVRDRDNDGVMDDEDDCPDRSGPIANQGCPYGDADGDGIPDNEDDCPNAVGALANGGCPEAKVADKAQEVVDFATRNIQFATDKAEFLDASYAILDEVAQVMKQYTNYKLKIEGFTDSRGRSNYNQDLSESRARRCYDYLVSKGVPAARMQYRGFGETNPVASNLTEEGRMQNRRVEFSLFQ</sequence>
<evidence type="ECO:0000256" key="12">
    <source>
        <dbReference type="SAM" id="SignalP"/>
    </source>
</evidence>
<evidence type="ECO:0000256" key="11">
    <source>
        <dbReference type="SAM" id="MobiDB-lite"/>
    </source>
</evidence>
<dbReference type="InterPro" id="IPR045743">
    <property type="entry name" value="DUF6089"/>
</dbReference>
<keyword evidence="5 12" id="KW-0732">Signal</keyword>
<dbReference type="EMBL" id="PDUD01000032">
    <property type="protein sequence ID" value="PHN03406.1"/>
    <property type="molecule type" value="Genomic_DNA"/>
</dbReference>
<evidence type="ECO:0000256" key="10">
    <source>
        <dbReference type="PROSITE-ProRule" id="PRU00473"/>
    </source>
</evidence>
<dbReference type="InterPro" id="IPR003367">
    <property type="entry name" value="Thrombospondin_3-like_rpt"/>
</dbReference>
<keyword evidence="2" id="KW-0813">Transport</keyword>
<dbReference type="InterPro" id="IPR050330">
    <property type="entry name" value="Bact_OuterMem_StrucFunc"/>
</dbReference>
<evidence type="ECO:0000313" key="14">
    <source>
        <dbReference type="EMBL" id="PHN03406.1"/>
    </source>
</evidence>
<keyword evidence="8 10" id="KW-0472">Membrane</keyword>
<comment type="caution">
    <text evidence="14">The sequence shown here is derived from an EMBL/GenBank/DDBJ whole genome shotgun (WGS) entry which is preliminary data.</text>
</comment>
<reference evidence="14 15" key="1">
    <citation type="submission" date="2017-10" db="EMBL/GenBank/DDBJ databases">
        <title>The draft genome sequence of Lewinella nigricans NBRC 102662.</title>
        <authorList>
            <person name="Wang K."/>
        </authorList>
    </citation>
    <scope>NUCLEOTIDE SEQUENCE [LARGE SCALE GENOMIC DNA]</scope>
    <source>
        <strain evidence="14 15">NBRC 102662</strain>
    </source>
</reference>
<dbReference type="GO" id="GO:0015288">
    <property type="term" value="F:porin activity"/>
    <property type="evidence" value="ECO:0007669"/>
    <property type="project" value="UniProtKB-KW"/>
</dbReference>
<dbReference type="GO" id="GO:0046930">
    <property type="term" value="C:pore complex"/>
    <property type="evidence" value="ECO:0007669"/>
    <property type="project" value="UniProtKB-KW"/>
</dbReference>
<feature type="domain" description="OmpA-like" evidence="13">
    <location>
        <begin position="398"/>
        <end position="513"/>
    </location>
</feature>
<dbReference type="GO" id="GO:0005509">
    <property type="term" value="F:calcium ion binding"/>
    <property type="evidence" value="ECO:0007669"/>
    <property type="project" value="InterPro"/>
</dbReference>
<evidence type="ECO:0000256" key="3">
    <source>
        <dbReference type="ARBA" id="ARBA00022452"/>
    </source>
</evidence>
<evidence type="ECO:0000256" key="6">
    <source>
        <dbReference type="ARBA" id="ARBA00023065"/>
    </source>
</evidence>
<dbReference type="GO" id="GO:0006811">
    <property type="term" value="P:monoatomic ion transport"/>
    <property type="evidence" value="ECO:0007669"/>
    <property type="project" value="UniProtKB-KW"/>
</dbReference>
<keyword evidence="15" id="KW-1185">Reference proteome</keyword>
<dbReference type="SUPFAM" id="SSF56925">
    <property type="entry name" value="OMPA-like"/>
    <property type="match status" value="1"/>
</dbReference>
<dbReference type="Pfam" id="PF02412">
    <property type="entry name" value="TSP_3"/>
    <property type="match status" value="1"/>
</dbReference>
<dbReference type="PANTHER" id="PTHR30329:SF21">
    <property type="entry name" value="LIPOPROTEIN YIAD-RELATED"/>
    <property type="match status" value="1"/>
</dbReference>